<dbReference type="PANTHER" id="PTHR31827:SF1">
    <property type="entry name" value="EMB|CAB89363.1"/>
    <property type="match status" value="1"/>
</dbReference>
<feature type="compositionally biased region" description="Basic and acidic residues" evidence="1">
    <location>
        <begin position="110"/>
        <end position="122"/>
    </location>
</feature>
<dbReference type="Pfam" id="PF24906">
    <property type="entry name" value="Zf_WRKY19"/>
    <property type="match status" value="3"/>
</dbReference>
<dbReference type="VEuPathDB" id="FungiDB:H257_08553"/>
<dbReference type="Pfam" id="PF00615">
    <property type="entry name" value="RGS"/>
    <property type="match status" value="2"/>
</dbReference>
<dbReference type="Gene3D" id="1.10.167.10">
    <property type="entry name" value="Regulator of G-protein Signalling 4, domain 2"/>
    <property type="match status" value="2"/>
</dbReference>
<dbReference type="SMART" id="SM00315">
    <property type="entry name" value="RGS"/>
    <property type="match status" value="2"/>
</dbReference>
<dbReference type="AlphaFoldDB" id="A0A397DKD4"/>
<evidence type="ECO:0000256" key="1">
    <source>
        <dbReference type="SAM" id="MobiDB-lite"/>
    </source>
</evidence>
<dbReference type="PANTHER" id="PTHR31827">
    <property type="entry name" value="EMB|CAB89363.1"/>
    <property type="match status" value="1"/>
</dbReference>
<dbReference type="VEuPathDB" id="FungiDB:H257_16096"/>
<dbReference type="InterPro" id="IPR044926">
    <property type="entry name" value="RGS_subdomain_2"/>
</dbReference>
<dbReference type="PROSITE" id="PS50132">
    <property type="entry name" value="RGS"/>
    <property type="match status" value="2"/>
</dbReference>
<dbReference type="InterPro" id="IPR056866">
    <property type="entry name" value="Znf_WRKY19"/>
</dbReference>
<evidence type="ECO:0000313" key="4">
    <source>
        <dbReference type="Proteomes" id="UP000266643"/>
    </source>
</evidence>
<feature type="region of interest" description="Disordered" evidence="1">
    <location>
        <begin position="96"/>
        <end position="122"/>
    </location>
</feature>
<dbReference type="EMBL" id="QUTD01004797">
    <property type="protein sequence ID" value="RHY66026.1"/>
    <property type="molecule type" value="Genomic_DNA"/>
</dbReference>
<name>A0A397DKD4_APHAT</name>
<dbReference type="InterPro" id="IPR036305">
    <property type="entry name" value="RGS_sf"/>
</dbReference>
<dbReference type="InterPro" id="IPR016137">
    <property type="entry name" value="RGS"/>
</dbReference>
<comment type="caution">
    <text evidence="3">The sequence shown here is derived from an EMBL/GenBank/DDBJ whole genome shotgun (WGS) entry which is preliminary data.</text>
</comment>
<feature type="domain" description="RGS" evidence="2">
    <location>
        <begin position="546"/>
        <end position="655"/>
    </location>
</feature>
<sequence>MSRTHHQYLDQGMLPPLHAWLPSSTPVFPLPTPYIQRDDPIDDIHKHHHQQYRPSQASRRLPSISDMLNPIEHSLPPLSILPHDHVTSFEVTHEHAMLSPATSSAASTHTPEHVEGDRRQPQSIEVKGECLDVHCHETVKHRGYCKQHGGARRCAVAHCAKGVQGGSLCIGHGGGKRCRIPDCNKATQSQGLCKAHGGGVRCKFDGCNKSSQGGGFCRRHGGGKRCSVEGCPRGAQRGSTCAQHGGKSRCLVDECVRADRGGGFCEVHRRGKVCTLSYCNRLAKASQAYAVPEPTAKKLHRINSVPPDCVRPFDSTPTLPITYSPPVSAPMTPLAEHKETKDKKHIQAGNALVEIKYTQPNGERKLVKAATESALRTSLSNPAKYRRQSICSDLHTNLSMAFTVDVLAEPVTHKLMIQFADKIPYAPQRLLFWADAQHLRTLPSSQYTDKILRKIYDKFLSPSAATPICVPTGMLKVIRAAFNRVYSDAQALCLRDLEKDVFPRFRRHKLYSEMLVALEEKPLSKLSTALGALHAPQLRSKEMRESFQSVLTNEVKLRYFKSYCVENMTLENLMFHLDVEDAKRLPNQSFVQARARKIIDTYIRHGAKMHIHLRQSIHMDLIQKLDRNEIDPTMFVDSQYVAMEAIKADVWPKFR</sequence>
<dbReference type="SUPFAM" id="SSF48097">
    <property type="entry name" value="Regulator of G-protein signaling, RGS"/>
    <property type="match status" value="2"/>
</dbReference>
<reference evidence="3 4" key="1">
    <citation type="submission" date="2018-08" db="EMBL/GenBank/DDBJ databases">
        <title>Aphanomyces genome sequencing and annotation.</title>
        <authorList>
            <person name="Minardi D."/>
            <person name="Oidtmann B."/>
            <person name="Van Der Giezen M."/>
            <person name="Studholme D.J."/>
        </authorList>
    </citation>
    <scope>NUCLEOTIDE SEQUENCE [LARGE SCALE GENOMIC DNA]</scope>
    <source>
        <strain evidence="3 4">D2</strain>
    </source>
</reference>
<protein>
    <recommendedName>
        <fullName evidence="2">RGS domain-containing protein</fullName>
    </recommendedName>
</protein>
<proteinExistence type="predicted"/>
<evidence type="ECO:0000313" key="3">
    <source>
        <dbReference type="EMBL" id="RHY66026.1"/>
    </source>
</evidence>
<dbReference type="Proteomes" id="UP000266643">
    <property type="component" value="Unassembled WGS sequence"/>
</dbReference>
<feature type="domain" description="RGS" evidence="2">
    <location>
        <begin position="405"/>
        <end position="515"/>
    </location>
</feature>
<dbReference type="CDD" id="cd07440">
    <property type="entry name" value="RGS"/>
    <property type="match status" value="1"/>
</dbReference>
<evidence type="ECO:0000259" key="2">
    <source>
        <dbReference type="PROSITE" id="PS50132"/>
    </source>
</evidence>
<accession>A0A397DKD4</accession>
<gene>
    <name evidence="3" type="ORF">DYB30_011805</name>
</gene>
<organism evidence="3 4">
    <name type="scientific">Aphanomyces astaci</name>
    <name type="common">Crayfish plague agent</name>
    <dbReference type="NCBI Taxonomy" id="112090"/>
    <lineage>
        <taxon>Eukaryota</taxon>
        <taxon>Sar</taxon>
        <taxon>Stramenopiles</taxon>
        <taxon>Oomycota</taxon>
        <taxon>Saprolegniomycetes</taxon>
        <taxon>Saprolegniales</taxon>
        <taxon>Verrucalvaceae</taxon>
        <taxon>Aphanomyces</taxon>
    </lineage>
</organism>